<proteinExistence type="predicted"/>
<keyword evidence="3" id="KW-1185">Reference proteome</keyword>
<dbReference type="RefSeq" id="WP_343845815.1">
    <property type="nucleotide sequence ID" value="NZ_BAAAEI010000015.1"/>
</dbReference>
<dbReference type="PANTHER" id="PTHR36974">
    <property type="entry name" value="MEMBRANE PROTEIN-RELATED"/>
    <property type="match status" value="1"/>
</dbReference>
<reference evidence="2 3" key="1">
    <citation type="journal article" date="2019" name="Int. J. Syst. Evol. Microbiol.">
        <title>The Global Catalogue of Microorganisms (GCM) 10K type strain sequencing project: providing services to taxonomists for standard genome sequencing and annotation.</title>
        <authorList>
            <consortium name="The Broad Institute Genomics Platform"/>
            <consortium name="The Broad Institute Genome Sequencing Center for Infectious Disease"/>
            <person name="Wu L."/>
            <person name="Ma J."/>
        </authorList>
    </citation>
    <scope>NUCLEOTIDE SEQUENCE [LARGE SCALE GENOMIC DNA]</scope>
    <source>
        <strain evidence="2 3">JCM 13378</strain>
    </source>
</reference>
<evidence type="ECO:0008006" key="4">
    <source>
        <dbReference type="Google" id="ProtNLM"/>
    </source>
</evidence>
<dbReference type="EMBL" id="BAAAEI010000015">
    <property type="protein sequence ID" value="GAA0362513.1"/>
    <property type="molecule type" value="Genomic_DNA"/>
</dbReference>
<dbReference type="PANTHER" id="PTHR36974:SF1">
    <property type="entry name" value="DOXX FAMILY MEMBRANE PROTEIN"/>
    <property type="match status" value="1"/>
</dbReference>
<accession>A0ABN0XF20</accession>
<feature type="transmembrane region" description="Helical" evidence="1">
    <location>
        <begin position="66"/>
        <end position="84"/>
    </location>
</feature>
<protein>
    <recommendedName>
        <fullName evidence="4">DoxX family protein</fullName>
    </recommendedName>
</protein>
<evidence type="ECO:0000313" key="2">
    <source>
        <dbReference type="EMBL" id="GAA0362513.1"/>
    </source>
</evidence>
<feature type="transmembrane region" description="Helical" evidence="1">
    <location>
        <begin position="91"/>
        <end position="111"/>
    </location>
</feature>
<organism evidence="2 3">
    <name type="scientific">Bowmanella denitrificans</name>
    <dbReference type="NCBI Taxonomy" id="366582"/>
    <lineage>
        <taxon>Bacteria</taxon>
        <taxon>Pseudomonadati</taxon>
        <taxon>Pseudomonadota</taxon>
        <taxon>Gammaproteobacteria</taxon>
        <taxon>Alteromonadales</taxon>
        <taxon>Alteromonadaceae</taxon>
        <taxon>Bowmanella</taxon>
    </lineage>
</organism>
<evidence type="ECO:0000256" key="1">
    <source>
        <dbReference type="SAM" id="Phobius"/>
    </source>
</evidence>
<keyword evidence="1" id="KW-0812">Transmembrane</keyword>
<sequence length="160" mass="18174">MITPLIVLFLLTLPLGIYRLFRLQDWQRLGGVHGLALAYLFFCLGHFIKTAGMVQMLPPWIPFAEWLVYLTGVLEGLIALGLLLPPWRKRAAMAALATLILFFPANIYAALHHTGLGGHQWGPVYLLMRVPLQLLLLYWAWYFCLRDHGRFGLKAPASTF</sequence>
<feature type="transmembrane region" description="Helical" evidence="1">
    <location>
        <begin position="6"/>
        <end position="23"/>
    </location>
</feature>
<keyword evidence="1" id="KW-0472">Membrane</keyword>
<gene>
    <name evidence="2" type="ORF">GCM10009092_28610</name>
</gene>
<feature type="transmembrane region" description="Helical" evidence="1">
    <location>
        <begin position="123"/>
        <end position="144"/>
    </location>
</feature>
<dbReference type="Proteomes" id="UP001501757">
    <property type="component" value="Unassembled WGS sequence"/>
</dbReference>
<feature type="transmembrane region" description="Helical" evidence="1">
    <location>
        <begin position="35"/>
        <end position="54"/>
    </location>
</feature>
<name>A0ABN0XF20_9ALTE</name>
<comment type="caution">
    <text evidence="2">The sequence shown here is derived from an EMBL/GenBank/DDBJ whole genome shotgun (WGS) entry which is preliminary data.</text>
</comment>
<keyword evidence="1" id="KW-1133">Transmembrane helix</keyword>
<evidence type="ECO:0000313" key="3">
    <source>
        <dbReference type="Proteomes" id="UP001501757"/>
    </source>
</evidence>